<feature type="compositionally biased region" description="Basic and acidic residues" evidence="1">
    <location>
        <begin position="104"/>
        <end position="114"/>
    </location>
</feature>
<evidence type="ECO:0000313" key="4">
    <source>
        <dbReference type="Proteomes" id="UP000440578"/>
    </source>
</evidence>
<evidence type="ECO:0000256" key="1">
    <source>
        <dbReference type="SAM" id="MobiDB-lite"/>
    </source>
</evidence>
<dbReference type="AlphaFoldDB" id="A0A6A4WAV2"/>
<comment type="caution">
    <text evidence="3">The sequence shown here is derived from an EMBL/GenBank/DDBJ whole genome shotgun (WGS) entry which is preliminary data.</text>
</comment>
<keyword evidence="4" id="KW-1185">Reference proteome</keyword>
<evidence type="ECO:0000256" key="2">
    <source>
        <dbReference type="SAM" id="Phobius"/>
    </source>
</evidence>
<dbReference type="Proteomes" id="UP000440578">
    <property type="component" value="Unassembled WGS sequence"/>
</dbReference>
<sequence>MSTKEAMKILRTCREMLARSNSSEHASPVLFRACLCSHGWLAACTPIPATNQRMVHREGDEGGTTASPLTGGPLVPLSAVLVLLCVGVVVLVYAYRQQARRRRSESVDPRDRTYDPPPAYLSVIAEEPPSYETACSDEQLDKLGHTTISNGVS</sequence>
<keyword evidence="2" id="KW-1133">Transmembrane helix</keyword>
<keyword evidence="2" id="KW-0812">Transmembrane</keyword>
<proteinExistence type="predicted"/>
<organism evidence="3 4">
    <name type="scientific">Amphibalanus amphitrite</name>
    <name type="common">Striped barnacle</name>
    <name type="synonym">Balanus amphitrite</name>
    <dbReference type="NCBI Taxonomy" id="1232801"/>
    <lineage>
        <taxon>Eukaryota</taxon>
        <taxon>Metazoa</taxon>
        <taxon>Ecdysozoa</taxon>
        <taxon>Arthropoda</taxon>
        <taxon>Crustacea</taxon>
        <taxon>Multicrustacea</taxon>
        <taxon>Cirripedia</taxon>
        <taxon>Thoracica</taxon>
        <taxon>Thoracicalcarea</taxon>
        <taxon>Balanomorpha</taxon>
        <taxon>Balanoidea</taxon>
        <taxon>Balanidae</taxon>
        <taxon>Amphibalaninae</taxon>
        <taxon>Amphibalanus</taxon>
    </lineage>
</organism>
<name>A0A6A4WAV2_AMPAM</name>
<protein>
    <submittedName>
        <fullName evidence="3">Uncharacterized protein</fullName>
    </submittedName>
</protein>
<accession>A0A6A4WAV2</accession>
<gene>
    <name evidence="3" type="ORF">FJT64_026692</name>
</gene>
<feature type="transmembrane region" description="Helical" evidence="2">
    <location>
        <begin position="74"/>
        <end position="95"/>
    </location>
</feature>
<feature type="region of interest" description="Disordered" evidence="1">
    <location>
        <begin position="98"/>
        <end position="122"/>
    </location>
</feature>
<evidence type="ECO:0000313" key="3">
    <source>
        <dbReference type="EMBL" id="KAF0300924.1"/>
    </source>
</evidence>
<keyword evidence="2" id="KW-0472">Membrane</keyword>
<reference evidence="3 4" key="1">
    <citation type="submission" date="2019-07" db="EMBL/GenBank/DDBJ databases">
        <title>Draft genome assembly of a fouling barnacle, Amphibalanus amphitrite (Darwin, 1854): The first reference genome for Thecostraca.</title>
        <authorList>
            <person name="Kim W."/>
        </authorList>
    </citation>
    <scope>NUCLEOTIDE SEQUENCE [LARGE SCALE GENOMIC DNA]</scope>
    <source>
        <strain evidence="3">SNU_AA5</strain>
        <tissue evidence="3">Soma without cirri and trophi</tissue>
    </source>
</reference>
<dbReference type="EMBL" id="VIIS01001221">
    <property type="protein sequence ID" value="KAF0300924.1"/>
    <property type="molecule type" value="Genomic_DNA"/>
</dbReference>